<dbReference type="EMBL" id="JAPFFF010000006">
    <property type="protein sequence ID" value="KAK8886977.1"/>
    <property type="molecule type" value="Genomic_DNA"/>
</dbReference>
<evidence type="ECO:0000256" key="1">
    <source>
        <dbReference type="ARBA" id="ARBA00006385"/>
    </source>
</evidence>
<comment type="similarity">
    <text evidence="1">Belongs to the CNOT9 family.</text>
</comment>
<organism evidence="2 3">
    <name type="scientific">Tritrichomonas musculus</name>
    <dbReference type="NCBI Taxonomy" id="1915356"/>
    <lineage>
        <taxon>Eukaryota</taxon>
        <taxon>Metamonada</taxon>
        <taxon>Parabasalia</taxon>
        <taxon>Tritrichomonadida</taxon>
        <taxon>Tritrichomonadidae</taxon>
        <taxon>Tritrichomonas</taxon>
    </lineage>
</organism>
<dbReference type="InterPro" id="IPR016024">
    <property type="entry name" value="ARM-type_fold"/>
</dbReference>
<name>A0ABR2K7T1_9EUKA</name>
<proteinExistence type="inferred from homology"/>
<evidence type="ECO:0000313" key="3">
    <source>
        <dbReference type="Proteomes" id="UP001470230"/>
    </source>
</evidence>
<comment type="caution">
    <text evidence="2">The sequence shown here is derived from an EMBL/GenBank/DDBJ whole genome shotgun (WGS) entry which is preliminary data.</text>
</comment>
<dbReference type="InterPro" id="IPR007216">
    <property type="entry name" value="CNOT9"/>
</dbReference>
<protein>
    <submittedName>
        <fullName evidence="2">Cell differentiation protein RCD1</fullName>
    </submittedName>
</protein>
<dbReference type="InterPro" id="IPR011989">
    <property type="entry name" value="ARM-like"/>
</dbReference>
<dbReference type="Proteomes" id="UP001470230">
    <property type="component" value="Unassembled WGS sequence"/>
</dbReference>
<reference evidence="2 3" key="1">
    <citation type="submission" date="2024-04" db="EMBL/GenBank/DDBJ databases">
        <title>Tritrichomonas musculus Genome.</title>
        <authorList>
            <person name="Alves-Ferreira E."/>
            <person name="Grigg M."/>
            <person name="Lorenzi H."/>
            <person name="Galac M."/>
        </authorList>
    </citation>
    <scope>NUCLEOTIDE SEQUENCE [LARGE SCALE GENOMIC DNA]</scope>
    <source>
        <strain evidence="2 3">EAF2021</strain>
    </source>
</reference>
<accession>A0ABR2K7T1</accession>
<dbReference type="SUPFAM" id="SSF48371">
    <property type="entry name" value="ARM repeat"/>
    <property type="match status" value="1"/>
</dbReference>
<sequence length="317" mass="35665">MSNYRPNSPQWIQPGQNFGPSYSSGQFQQPPSRSIEQVITLVKQLTLSSTERSEALHTLSLHREQIPELAILLWESPGTITSLLFEILAIYPHLASTSSTSNSPPPSLNSRLASRVCNVLALFQCVAGHDETRLPFIRANIPMYLFPFLHTTNTSRECECFKLTSLGILGSLVKAEQPDIIEYLLQNEFVPLCLRILKFGQEMSRIVAAFIVQKILSDPSGLSHVCTSSERLETVLKVLNIVLSDLSVNYSQRLAKNVVMSYENLLKTQEVKQVLPKMDMDKLSKVQFNPSCDDHFTQFVQKLLSYNTPKASQPKNH</sequence>
<keyword evidence="3" id="KW-1185">Reference proteome</keyword>
<gene>
    <name evidence="2" type="ORF">M9Y10_038012</name>
</gene>
<dbReference type="Pfam" id="PF04078">
    <property type="entry name" value="Rcd1"/>
    <property type="match status" value="1"/>
</dbReference>
<dbReference type="Gene3D" id="1.25.10.10">
    <property type="entry name" value="Leucine-rich Repeat Variant"/>
    <property type="match status" value="1"/>
</dbReference>
<evidence type="ECO:0000313" key="2">
    <source>
        <dbReference type="EMBL" id="KAK8886977.1"/>
    </source>
</evidence>
<dbReference type="PANTHER" id="PTHR12262">
    <property type="entry name" value="CCR4-NOT TRANSCRIPTION COMPLEX SUBUNIT 9"/>
    <property type="match status" value="1"/>
</dbReference>